<dbReference type="InterPro" id="IPR003331">
    <property type="entry name" value="UDP_GlcNAc_Epimerase_2_dom"/>
</dbReference>
<evidence type="ECO:0000256" key="1">
    <source>
        <dbReference type="RuleBase" id="RU003513"/>
    </source>
</evidence>
<organism evidence="3 4">
    <name type="scientific">Photorhabdus aegyptia</name>
    <dbReference type="NCBI Taxonomy" id="2805098"/>
    <lineage>
        <taxon>Bacteria</taxon>
        <taxon>Pseudomonadati</taxon>
        <taxon>Pseudomonadota</taxon>
        <taxon>Gammaproteobacteria</taxon>
        <taxon>Enterobacterales</taxon>
        <taxon>Morganellaceae</taxon>
        <taxon>Photorhabdus</taxon>
    </lineage>
</organism>
<accession>A0A022PIA6</accession>
<dbReference type="InterPro" id="IPR029767">
    <property type="entry name" value="WecB-like"/>
</dbReference>
<dbReference type="EMBL" id="JFGV01000053">
    <property type="protein sequence ID" value="EYU14245.1"/>
    <property type="molecule type" value="Genomic_DNA"/>
</dbReference>
<dbReference type="CDD" id="cd03786">
    <property type="entry name" value="GTB_UDP-GlcNAc_2-Epimerase"/>
    <property type="match status" value="1"/>
</dbReference>
<evidence type="ECO:0000313" key="4">
    <source>
        <dbReference type="Proteomes" id="UP000023464"/>
    </source>
</evidence>
<dbReference type="AlphaFoldDB" id="A0A022PIA6"/>
<reference evidence="3 4" key="1">
    <citation type="submission" date="2014-03" db="EMBL/GenBank/DDBJ databases">
        <title>Draft Genome of Photorhabdus luminescens BA1, an Egyptian Isolate.</title>
        <authorList>
            <person name="Ghazal S."/>
            <person name="Hurst S.G.IV."/>
            <person name="Morris K."/>
            <person name="Thomas K."/>
            <person name="Tisa L.S."/>
        </authorList>
    </citation>
    <scope>NUCLEOTIDE SEQUENCE [LARGE SCALE GENOMIC DNA]</scope>
    <source>
        <strain evidence="3 4">BA1</strain>
    </source>
</reference>
<name>A0A022PIA6_9GAMM</name>
<comment type="similarity">
    <text evidence="1">Belongs to the UDP-N-acetylglucosamine 2-epimerase family.</text>
</comment>
<feature type="domain" description="UDP-N-acetylglucosamine 2-epimerase" evidence="2">
    <location>
        <begin position="22"/>
        <end position="352"/>
    </location>
</feature>
<evidence type="ECO:0000313" key="3">
    <source>
        <dbReference type="EMBL" id="EYU14245.1"/>
    </source>
</evidence>
<dbReference type="GO" id="GO:0016853">
    <property type="term" value="F:isomerase activity"/>
    <property type="evidence" value="ECO:0007669"/>
    <property type="project" value="UniProtKB-KW"/>
</dbReference>
<keyword evidence="1 3" id="KW-0413">Isomerase</keyword>
<dbReference type="RefSeq" id="WP_036780938.1">
    <property type="nucleotide sequence ID" value="NZ_CAWLTM010000062.1"/>
</dbReference>
<dbReference type="PATRIC" id="fig|1393736.3.peg.3312"/>
<comment type="caution">
    <text evidence="3">The sequence shown here is derived from an EMBL/GenBank/DDBJ whole genome shotgun (WGS) entry which is preliminary data.</text>
</comment>
<gene>
    <name evidence="3" type="ORF">BA1DRAFT_03241</name>
</gene>
<dbReference type="NCBIfam" id="TIGR00236">
    <property type="entry name" value="wecB"/>
    <property type="match status" value="1"/>
</dbReference>
<dbReference type="SUPFAM" id="SSF53756">
    <property type="entry name" value="UDP-Glycosyltransferase/glycogen phosphorylase"/>
    <property type="match status" value="1"/>
</dbReference>
<keyword evidence="4" id="KW-1185">Reference proteome</keyword>
<dbReference type="PANTHER" id="PTHR43174">
    <property type="entry name" value="UDP-N-ACETYLGLUCOSAMINE 2-EPIMERASE"/>
    <property type="match status" value="1"/>
</dbReference>
<sequence>MKKIITVLGARPQFIKASPVSRALKNHNKFKEIIIHTGQHFDTNMSDIFFNELAIPKPDYTLNIHGGSHGEMTGKMLIEVEKVLITERPDAVMVYGDTNSTLAGALAASKLHIPIIHVEAGLRSFNMQMPEEINRILTDNVSSILFCPTDIAVNNLQAEGFGSKPVHIRKVGDVMEDAALYFSQMAKKPDGLDSIQNFILTTLHRAENTDNQARLTEIVNTLNDIHKRIAIVVMPIHPRTKKMLAQYGLHLDVHLIEPVGYLEMIWLLKNTALIITDSGGLQKEAFFFRKPCITVRDQTEWVELIEAGVNKLSEAENKKITQAVHDMIGTNMDSIQSMYGGGIAATRIADELEKLL</sequence>
<dbReference type="PANTHER" id="PTHR43174:SF1">
    <property type="entry name" value="UDP-N-ACETYLGLUCOSAMINE 2-EPIMERASE"/>
    <property type="match status" value="1"/>
</dbReference>
<protein>
    <submittedName>
        <fullName evidence="3">UDP-N-acetylglucosamine 2-epimerase</fullName>
        <ecNumber evidence="3">5.1.3.23</ecNumber>
    </submittedName>
</protein>
<dbReference type="Gene3D" id="3.40.50.2000">
    <property type="entry name" value="Glycogen Phosphorylase B"/>
    <property type="match status" value="2"/>
</dbReference>
<proteinExistence type="inferred from homology"/>
<dbReference type="Proteomes" id="UP000023464">
    <property type="component" value="Unassembled WGS sequence"/>
</dbReference>
<evidence type="ECO:0000259" key="2">
    <source>
        <dbReference type="Pfam" id="PF02350"/>
    </source>
</evidence>
<dbReference type="Pfam" id="PF02350">
    <property type="entry name" value="Epimerase_2"/>
    <property type="match status" value="1"/>
</dbReference>
<dbReference type="EC" id="5.1.3.23" evidence="3"/>